<dbReference type="GO" id="GO:1902201">
    <property type="term" value="P:negative regulation of bacterial-type flagellum-dependent cell motility"/>
    <property type="evidence" value="ECO:0007669"/>
    <property type="project" value="TreeGrafter"/>
</dbReference>
<dbReference type="NCBIfam" id="TIGR00254">
    <property type="entry name" value="GGDEF"/>
    <property type="match status" value="1"/>
</dbReference>
<dbReference type="STRING" id="69.GLE_2447"/>
<protein>
    <recommendedName>
        <fullName evidence="2">diguanylate cyclase</fullName>
        <ecNumber evidence="2">2.7.7.65</ecNumber>
    </recommendedName>
</protein>
<dbReference type="EMBL" id="CP013140">
    <property type="protein sequence ID" value="ALN57796.1"/>
    <property type="molecule type" value="Genomic_DNA"/>
</dbReference>
<dbReference type="OrthoDB" id="9803824at2"/>
<dbReference type="SUPFAM" id="SSF52172">
    <property type="entry name" value="CheY-like"/>
    <property type="match status" value="1"/>
</dbReference>
<dbReference type="Gene3D" id="3.30.70.270">
    <property type="match status" value="1"/>
</dbReference>
<dbReference type="Proteomes" id="UP000061569">
    <property type="component" value="Chromosome"/>
</dbReference>
<dbReference type="InterPro" id="IPR050469">
    <property type="entry name" value="Diguanylate_Cyclase"/>
</dbReference>
<dbReference type="InterPro" id="IPR011006">
    <property type="entry name" value="CheY-like_superfamily"/>
</dbReference>
<dbReference type="SUPFAM" id="SSF55073">
    <property type="entry name" value="Nucleotide cyclase"/>
    <property type="match status" value="1"/>
</dbReference>
<dbReference type="PANTHER" id="PTHR45138:SF9">
    <property type="entry name" value="DIGUANYLATE CYCLASE DGCM-RELATED"/>
    <property type="match status" value="1"/>
</dbReference>
<proteinExistence type="predicted"/>
<dbReference type="SMART" id="SM00267">
    <property type="entry name" value="GGDEF"/>
    <property type="match status" value="1"/>
</dbReference>
<dbReference type="EC" id="2.7.7.65" evidence="2"/>
<evidence type="ECO:0000256" key="1">
    <source>
        <dbReference type="ARBA" id="ARBA00001946"/>
    </source>
</evidence>
<comment type="cofactor">
    <cofactor evidence="1">
        <name>Mg(2+)</name>
        <dbReference type="ChEBI" id="CHEBI:18420"/>
    </cofactor>
</comment>
<dbReference type="InterPro" id="IPR001789">
    <property type="entry name" value="Sig_transdc_resp-reg_receiver"/>
</dbReference>
<dbReference type="Pfam" id="PF00990">
    <property type="entry name" value="GGDEF"/>
    <property type="match status" value="1"/>
</dbReference>
<dbReference type="PROSITE" id="PS50887">
    <property type="entry name" value="GGDEF"/>
    <property type="match status" value="1"/>
</dbReference>
<dbReference type="InterPro" id="IPR029787">
    <property type="entry name" value="Nucleotide_cyclase"/>
</dbReference>
<dbReference type="GO" id="GO:0043709">
    <property type="term" value="P:cell adhesion involved in single-species biofilm formation"/>
    <property type="evidence" value="ECO:0007669"/>
    <property type="project" value="TreeGrafter"/>
</dbReference>
<dbReference type="InterPro" id="IPR000160">
    <property type="entry name" value="GGDEF_dom"/>
</dbReference>
<name>A0A0S2DH74_LYSEN</name>
<dbReference type="RefSeq" id="WP_057947544.1">
    <property type="nucleotide sequence ID" value="NZ_CP110813.1"/>
</dbReference>
<evidence type="ECO:0000313" key="4">
    <source>
        <dbReference type="EMBL" id="ALN57796.1"/>
    </source>
</evidence>
<dbReference type="PANTHER" id="PTHR45138">
    <property type="entry name" value="REGULATORY COMPONENTS OF SENSORY TRANSDUCTION SYSTEM"/>
    <property type="match status" value="1"/>
</dbReference>
<reference evidence="4 5" key="1">
    <citation type="submission" date="2015-11" db="EMBL/GenBank/DDBJ databases">
        <title>Genome sequences of Lysobacter enzymogenes strain C3 and Lysobacter antibioticus ATCC 29479.</title>
        <authorList>
            <person name="Kobayashi D.Y."/>
        </authorList>
    </citation>
    <scope>NUCLEOTIDE SEQUENCE [LARGE SCALE GENOMIC DNA]</scope>
    <source>
        <strain evidence="4 5">C3</strain>
    </source>
</reference>
<sequence>MSEPTFPTPSDLPAHLRQHRLVVLLVDDQPIIGEAVRRALASESDIEFHYCAQALDAVAAAEALQPNVIMQDLVMPNVDGMTLLHHYRIHPRLKNVPVIVLSSKEDALVKSQAFSTGATDYLVKLPDSIELIARVRHHARAYLNQIQRDEAYRVLSEHQKRLLELNETLRRLSDVDGLTGLNNRRYLDSYLDSEWRRAVRQGDDFSLLMLDVDNFKRYNDYYGHLAGDEVLKDVAAVMRQHALRPADLTARYGGEEFTVVLPATSAEGALRIAERICDGVRELALPHRAAPQETVTISVGAATASPALGDSYASLLRAADMALYEAKRGGKDRAVYRAYQRGEE</sequence>
<gene>
    <name evidence="4" type="ORF">GLE_2447</name>
</gene>
<dbReference type="Pfam" id="PF00072">
    <property type="entry name" value="Response_reg"/>
    <property type="match status" value="1"/>
</dbReference>
<comment type="catalytic activity">
    <reaction evidence="3">
        <text>2 GTP = 3',3'-c-di-GMP + 2 diphosphate</text>
        <dbReference type="Rhea" id="RHEA:24898"/>
        <dbReference type="ChEBI" id="CHEBI:33019"/>
        <dbReference type="ChEBI" id="CHEBI:37565"/>
        <dbReference type="ChEBI" id="CHEBI:58805"/>
        <dbReference type="EC" id="2.7.7.65"/>
    </reaction>
</comment>
<dbReference type="SMART" id="SM00448">
    <property type="entry name" value="REC"/>
    <property type="match status" value="1"/>
</dbReference>
<dbReference type="InterPro" id="IPR043128">
    <property type="entry name" value="Rev_trsase/Diguanyl_cyclase"/>
</dbReference>
<dbReference type="PATRIC" id="fig|69.6.peg.2410"/>
<dbReference type="GO" id="GO:0052621">
    <property type="term" value="F:diguanylate cyclase activity"/>
    <property type="evidence" value="ECO:0007669"/>
    <property type="project" value="UniProtKB-EC"/>
</dbReference>
<dbReference type="PROSITE" id="PS50110">
    <property type="entry name" value="RESPONSE_REGULATORY"/>
    <property type="match status" value="1"/>
</dbReference>
<evidence type="ECO:0000256" key="2">
    <source>
        <dbReference type="ARBA" id="ARBA00012528"/>
    </source>
</evidence>
<dbReference type="GO" id="GO:0005886">
    <property type="term" value="C:plasma membrane"/>
    <property type="evidence" value="ECO:0007669"/>
    <property type="project" value="TreeGrafter"/>
</dbReference>
<evidence type="ECO:0000313" key="5">
    <source>
        <dbReference type="Proteomes" id="UP000061569"/>
    </source>
</evidence>
<dbReference type="CDD" id="cd01949">
    <property type="entry name" value="GGDEF"/>
    <property type="match status" value="1"/>
</dbReference>
<dbReference type="AlphaFoldDB" id="A0A0S2DH74"/>
<accession>A0A0S2DH74</accession>
<organism evidence="4 5">
    <name type="scientific">Lysobacter enzymogenes</name>
    <dbReference type="NCBI Taxonomy" id="69"/>
    <lineage>
        <taxon>Bacteria</taxon>
        <taxon>Pseudomonadati</taxon>
        <taxon>Pseudomonadota</taxon>
        <taxon>Gammaproteobacteria</taxon>
        <taxon>Lysobacterales</taxon>
        <taxon>Lysobacteraceae</taxon>
        <taxon>Lysobacter</taxon>
    </lineage>
</organism>
<evidence type="ECO:0000256" key="3">
    <source>
        <dbReference type="ARBA" id="ARBA00034247"/>
    </source>
</evidence>
<dbReference type="Gene3D" id="3.40.50.2300">
    <property type="match status" value="1"/>
</dbReference>
<dbReference type="KEGG" id="lez:GLE_2447"/>
<dbReference type="FunFam" id="3.30.70.270:FF:000001">
    <property type="entry name" value="Diguanylate cyclase domain protein"/>
    <property type="match status" value="1"/>
</dbReference>
<dbReference type="GO" id="GO:0000160">
    <property type="term" value="P:phosphorelay signal transduction system"/>
    <property type="evidence" value="ECO:0007669"/>
    <property type="project" value="InterPro"/>
</dbReference>